<accession>A0ABU4G0U3</accession>
<keyword evidence="2" id="KW-0560">Oxidoreductase</keyword>
<name>A0ABU4G0U3_9BACL</name>
<evidence type="ECO:0000313" key="3">
    <source>
        <dbReference type="Proteomes" id="UP001280629"/>
    </source>
</evidence>
<feature type="region of interest" description="Disordered" evidence="1">
    <location>
        <begin position="1"/>
        <end position="20"/>
    </location>
</feature>
<dbReference type="RefSeq" id="WP_317936073.1">
    <property type="nucleotide sequence ID" value="NZ_JAUBDH010000006.1"/>
</dbReference>
<dbReference type="EMBL" id="JAUBDH010000006">
    <property type="protein sequence ID" value="MDW0110516.1"/>
    <property type="molecule type" value="Genomic_DNA"/>
</dbReference>
<evidence type="ECO:0000313" key="2">
    <source>
        <dbReference type="EMBL" id="MDW0110516.1"/>
    </source>
</evidence>
<keyword evidence="3" id="KW-1185">Reference proteome</keyword>
<dbReference type="Proteomes" id="UP001280629">
    <property type="component" value="Unassembled WGS sequence"/>
</dbReference>
<gene>
    <name evidence="2" type="ORF">QT716_10760</name>
</gene>
<reference evidence="2 3" key="1">
    <citation type="submission" date="2023-06" db="EMBL/GenBank/DDBJ databases">
        <title>Sporosarcina sp. nov., isolated from Korean traditional fermented seafood 'Jeotgal'.</title>
        <authorList>
            <person name="Yang A.-I."/>
            <person name="Shin N.-R."/>
        </authorList>
    </citation>
    <scope>NUCLEOTIDE SEQUENCE [LARGE SCALE GENOMIC DNA]</scope>
    <source>
        <strain evidence="2 3">KCTC3840</strain>
    </source>
</reference>
<dbReference type="InterPro" id="IPR027056">
    <property type="entry name" value="Gluconate_2DH_su3"/>
</dbReference>
<organism evidence="2 3">
    <name type="scientific">Sporosarcina aquimarina</name>
    <dbReference type="NCBI Taxonomy" id="114975"/>
    <lineage>
        <taxon>Bacteria</taxon>
        <taxon>Bacillati</taxon>
        <taxon>Bacillota</taxon>
        <taxon>Bacilli</taxon>
        <taxon>Bacillales</taxon>
        <taxon>Caryophanaceae</taxon>
        <taxon>Sporosarcina</taxon>
    </lineage>
</organism>
<dbReference type="InterPro" id="IPR006311">
    <property type="entry name" value="TAT_signal"/>
</dbReference>
<dbReference type="PROSITE" id="PS51318">
    <property type="entry name" value="TAT"/>
    <property type="match status" value="1"/>
</dbReference>
<sequence>MTKQEPKNSSTEHAQHEQDLSRRKFLKNSGLVAGGLVGGGLFGGLLTKGFDSKEEKAIVDKKEQAVDVQEARQFFTRHQDYLVLMAATEQIYPEDEHGAGAIKLGVPNYIDKQLAGRWGINGRDYRSGPYTSDLKTYDLPAGPAGEQSILDRGDIFLQGLRKMDEESQKRFDTTFDKAAEDQQIEILQDFQDGKVKMNGLPSSQFFALLLQSTLEGAYSDPLYGGNKNMEGWKMKEFPGAQASYAGYIEQDEFKKLDPVSLRDYQGH</sequence>
<dbReference type="NCBIfam" id="TIGR01409">
    <property type="entry name" value="TAT_signal_seq"/>
    <property type="match status" value="1"/>
</dbReference>
<evidence type="ECO:0000256" key="1">
    <source>
        <dbReference type="SAM" id="MobiDB-lite"/>
    </source>
</evidence>
<comment type="caution">
    <text evidence="2">The sequence shown here is derived from an EMBL/GenBank/DDBJ whole genome shotgun (WGS) entry which is preliminary data.</text>
</comment>
<dbReference type="GO" id="GO:0016491">
    <property type="term" value="F:oxidoreductase activity"/>
    <property type="evidence" value="ECO:0007669"/>
    <property type="project" value="UniProtKB-KW"/>
</dbReference>
<dbReference type="EC" id="1.-.-.-" evidence="2"/>
<protein>
    <submittedName>
        <fullName evidence="2">Gluconate 2-dehydrogenase subunit 3 family protein</fullName>
        <ecNumber evidence="2">1.-.-.-</ecNumber>
    </submittedName>
</protein>
<dbReference type="Pfam" id="PF13618">
    <property type="entry name" value="Gluconate_2-dh3"/>
    <property type="match status" value="1"/>
</dbReference>
<dbReference type="InterPro" id="IPR019546">
    <property type="entry name" value="TAT_signal_bac_arc"/>
</dbReference>
<proteinExistence type="predicted"/>